<evidence type="ECO:0000256" key="1">
    <source>
        <dbReference type="SAM" id="MobiDB-lite"/>
    </source>
</evidence>
<keyword evidence="3" id="KW-1185">Reference proteome</keyword>
<evidence type="ECO:0000313" key="3">
    <source>
        <dbReference type="Proteomes" id="UP000076738"/>
    </source>
</evidence>
<name>A0A167NKQ4_CALVF</name>
<proteinExistence type="predicted"/>
<gene>
    <name evidence="2" type="ORF">CALVIDRAFT_562712</name>
</gene>
<dbReference type="AlphaFoldDB" id="A0A167NKQ4"/>
<dbReference type="Proteomes" id="UP000076738">
    <property type="component" value="Unassembled WGS sequence"/>
</dbReference>
<evidence type="ECO:0000313" key="2">
    <source>
        <dbReference type="EMBL" id="KZO97817.1"/>
    </source>
</evidence>
<dbReference type="EMBL" id="KV417278">
    <property type="protein sequence ID" value="KZO97817.1"/>
    <property type="molecule type" value="Genomic_DNA"/>
</dbReference>
<reference evidence="2 3" key="1">
    <citation type="journal article" date="2016" name="Mol. Biol. Evol.">
        <title>Comparative Genomics of Early-Diverging Mushroom-Forming Fungi Provides Insights into the Origins of Lignocellulose Decay Capabilities.</title>
        <authorList>
            <person name="Nagy L.G."/>
            <person name="Riley R."/>
            <person name="Tritt A."/>
            <person name="Adam C."/>
            <person name="Daum C."/>
            <person name="Floudas D."/>
            <person name="Sun H."/>
            <person name="Yadav J.S."/>
            <person name="Pangilinan J."/>
            <person name="Larsson K.H."/>
            <person name="Matsuura K."/>
            <person name="Barry K."/>
            <person name="Labutti K."/>
            <person name="Kuo R."/>
            <person name="Ohm R.A."/>
            <person name="Bhattacharya S.S."/>
            <person name="Shirouzu T."/>
            <person name="Yoshinaga Y."/>
            <person name="Martin F.M."/>
            <person name="Grigoriev I.V."/>
            <person name="Hibbett D.S."/>
        </authorList>
    </citation>
    <scope>NUCLEOTIDE SEQUENCE [LARGE SCALE GENOMIC DNA]</scope>
    <source>
        <strain evidence="2 3">TUFC12733</strain>
    </source>
</reference>
<sequence>MSTVEKYQKPKQEGIGTVSIPRETREDIPEILGAADTASTAAPTASASVPELVVDLHANQFPTHANEPFHYSTDEQIACTQRTLDEAESAYHNLEPVSPVHAVQIECRLASIAILRRAVQVQDEQENGSAPPPYDPAWRETSNTARNPAVSGSPSPSLSSLRSVTTSTPTAAPCAEPTHHDKFSCDMRVYDDVHARQMYREARREAFRRYREEHGLTTWRARVANWWKDLYGGLTLEEIHSEYRTPAS</sequence>
<protein>
    <submittedName>
        <fullName evidence="2">Uncharacterized protein</fullName>
    </submittedName>
</protein>
<feature type="compositionally biased region" description="Low complexity" evidence="1">
    <location>
        <begin position="148"/>
        <end position="170"/>
    </location>
</feature>
<feature type="region of interest" description="Disordered" evidence="1">
    <location>
        <begin position="121"/>
        <end position="178"/>
    </location>
</feature>
<accession>A0A167NKQ4</accession>
<organism evidence="2 3">
    <name type="scientific">Calocera viscosa (strain TUFC12733)</name>
    <dbReference type="NCBI Taxonomy" id="1330018"/>
    <lineage>
        <taxon>Eukaryota</taxon>
        <taxon>Fungi</taxon>
        <taxon>Dikarya</taxon>
        <taxon>Basidiomycota</taxon>
        <taxon>Agaricomycotina</taxon>
        <taxon>Dacrymycetes</taxon>
        <taxon>Dacrymycetales</taxon>
        <taxon>Dacrymycetaceae</taxon>
        <taxon>Calocera</taxon>
    </lineage>
</organism>